<proteinExistence type="inferred from homology"/>
<dbReference type="GO" id="GO:0008270">
    <property type="term" value="F:zinc ion binding"/>
    <property type="evidence" value="ECO:0007669"/>
    <property type="project" value="TreeGrafter"/>
</dbReference>
<evidence type="ECO:0000313" key="9">
    <source>
        <dbReference type="Proteomes" id="UP000789342"/>
    </source>
</evidence>
<comment type="similarity">
    <text evidence="2">Belongs to the CDIP1/LITAF family.</text>
</comment>
<dbReference type="InterPro" id="IPR006629">
    <property type="entry name" value="LITAF"/>
</dbReference>
<evidence type="ECO:0000256" key="4">
    <source>
        <dbReference type="ARBA" id="ARBA00022833"/>
    </source>
</evidence>
<evidence type="ECO:0000256" key="6">
    <source>
        <dbReference type="SAM" id="Phobius"/>
    </source>
</evidence>
<feature type="domain" description="LITAF" evidence="7">
    <location>
        <begin position="85"/>
        <end position="167"/>
    </location>
</feature>
<dbReference type="Proteomes" id="UP000789342">
    <property type="component" value="Unassembled WGS sequence"/>
</dbReference>
<evidence type="ECO:0000313" key="8">
    <source>
        <dbReference type="EMBL" id="CAG8596587.1"/>
    </source>
</evidence>
<sequence>MTLISDQYVELNSSTSHRSQNHYLISTPSTSSIMSDSSESINDLNVPHFSYGFSEEPNLDDYYHRYPSASFNSSTFMKKRYNKKQNTNSSCSSMKYPDFPIKAQCPSCKKFVTTQIHHKNGKCVYALAMGLFGLTVVLFWVPFFVDSCKDVSHSCPNCNVHLGTRHRL</sequence>
<keyword evidence="3" id="KW-0479">Metal-binding</keyword>
<comment type="subcellular location">
    <subcellularLocation>
        <location evidence="1">Membrane</location>
        <topology evidence="1">Peripheral membrane protein</topology>
    </subcellularLocation>
</comment>
<reference evidence="8" key="1">
    <citation type="submission" date="2021-06" db="EMBL/GenBank/DDBJ databases">
        <authorList>
            <person name="Kallberg Y."/>
            <person name="Tangrot J."/>
            <person name="Rosling A."/>
        </authorList>
    </citation>
    <scope>NUCLEOTIDE SEQUENCE</scope>
    <source>
        <strain evidence="8">CL551</strain>
    </source>
</reference>
<keyword evidence="5 6" id="KW-0472">Membrane</keyword>
<dbReference type="AlphaFoldDB" id="A0A9N9GEL4"/>
<keyword evidence="4" id="KW-0862">Zinc</keyword>
<keyword evidence="6" id="KW-1133">Transmembrane helix</keyword>
<evidence type="ECO:0000256" key="3">
    <source>
        <dbReference type="ARBA" id="ARBA00022723"/>
    </source>
</evidence>
<dbReference type="PANTHER" id="PTHR23292:SF6">
    <property type="entry name" value="FI16602P1-RELATED"/>
    <property type="match status" value="1"/>
</dbReference>
<dbReference type="PANTHER" id="PTHR23292">
    <property type="entry name" value="LIPOPOLYSACCHARIDE-INDUCED TUMOR NECROSIS FACTOR-ALPHA FACTOR"/>
    <property type="match status" value="1"/>
</dbReference>
<keyword evidence="9" id="KW-1185">Reference proteome</keyword>
<dbReference type="Pfam" id="PF10601">
    <property type="entry name" value="zf-LITAF-like"/>
    <property type="match status" value="1"/>
</dbReference>
<dbReference type="EMBL" id="CAJVPV010005824">
    <property type="protein sequence ID" value="CAG8596587.1"/>
    <property type="molecule type" value="Genomic_DNA"/>
</dbReference>
<dbReference type="InterPro" id="IPR037519">
    <property type="entry name" value="LITAF_fam"/>
</dbReference>
<evidence type="ECO:0000256" key="1">
    <source>
        <dbReference type="ARBA" id="ARBA00004170"/>
    </source>
</evidence>
<protein>
    <submittedName>
        <fullName evidence="8">11990_t:CDS:1</fullName>
    </submittedName>
</protein>
<dbReference type="PROSITE" id="PS51837">
    <property type="entry name" value="LITAF"/>
    <property type="match status" value="1"/>
</dbReference>
<gene>
    <name evidence="8" type="ORF">AMORRO_LOCUS7592</name>
</gene>
<accession>A0A9N9GEL4</accession>
<evidence type="ECO:0000259" key="7">
    <source>
        <dbReference type="PROSITE" id="PS51837"/>
    </source>
</evidence>
<name>A0A9N9GEL4_9GLOM</name>
<dbReference type="GO" id="GO:0016020">
    <property type="term" value="C:membrane"/>
    <property type="evidence" value="ECO:0007669"/>
    <property type="project" value="UniProtKB-SubCell"/>
</dbReference>
<evidence type="ECO:0000256" key="2">
    <source>
        <dbReference type="ARBA" id="ARBA00005975"/>
    </source>
</evidence>
<keyword evidence="6" id="KW-0812">Transmembrane</keyword>
<feature type="transmembrane region" description="Helical" evidence="6">
    <location>
        <begin position="124"/>
        <end position="145"/>
    </location>
</feature>
<dbReference type="OrthoDB" id="5599753at2759"/>
<dbReference type="SMART" id="SM00714">
    <property type="entry name" value="LITAF"/>
    <property type="match status" value="1"/>
</dbReference>
<organism evidence="8 9">
    <name type="scientific">Acaulospora morrowiae</name>
    <dbReference type="NCBI Taxonomy" id="94023"/>
    <lineage>
        <taxon>Eukaryota</taxon>
        <taxon>Fungi</taxon>
        <taxon>Fungi incertae sedis</taxon>
        <taxon>Mucoromycota</taxon>
        <taxon>Glomeromycotina</taxon>
        <taxon>Glomeromycetes</taxon>
        <taxon>Diversisporales</taxon>
        <taxon>Acaulosporaceae</taxon>
        <taxon>Acaulospora</taxon>
    </lineage>
</organism>
<evidence type="ECO:0000256" key="5">
    <source>
        <dbReference type="ARBA" id="ARBA00023136"/>
    </source>
</evidence>
<comment type="caution">
    <text evidence="8">The sequence shown here is derived from an EMBL/GenBank/DDBJ whole genome shotgun (WGS) entry which is preliminary data.</text>
</comment>